<feature type="domain" description="Tail sheath protein C-terminal" evidence="4">
    <location>
        <begin position="335"/>
        <end position="434"/>
    </location>
</feature>
<evidence type="ECO:0000313" key="7">
    <source>
        <dbReference type="Proteomes" id="UP000767291"/>
    </source>
</evidence>
<dbReference type="Pfam" id="PF17481">
    <property type="entry name" value="Phage_sheath_domII"/>
    <property type="match status" value="1"/>
</dbReference>
<dbReference type="Proteomes" id="UP000767291">
    <property type="component" value="Unassembled WGS sequence"/>
</dbReference>
<dbReference type="Pfam" id="PF04984">
    <property type="entry name" value="Phage_sheath_1"/>
    <property type="match status" value="1"/>
</dbReference>
<dbReference type="InterPro" id="IPR035326">
    <property type="entry name" value="Beta_sandwich_Seath"/>
</dbReference>
<feature type="domain" description="Tail sheath protein Gp18-like" evidence="5">
    <location>
        <begin position="35"/>
        <end position="95"/>
    </location>
</feature>
<dbReference type="Gene3D" id="2.60.40.4290">
    <property type="match status" value="1"/>
</dbReference>
<feature type="domain" description="Phage tail sheath protein-like beta-sandwich" evidence="3">
    <location>
        <begin position="98"/>
        <end position="181"/>
    </location>
</feature>
<dbReference type="InterPro" id="IPR054564">
    <property type="entry name" value="Gp18_domIII_N"/>
</dbReference>
<feature type="domain" description="Tail sheath protein subtilisin-like" evidence="2">
    <location>
        <begin position="183"/>
        <end position="327"/>
    </location>
</feature>
<sequence>MSLGGGIFESQNHNIPGTWTNFVSAERAKGDIGIRGTVAVPFEFEWGEQNKVVELSYDDFVRESQKLFGYKYSHEKMLPIRELFRNATKLLVSRINGGSIATCELGEARYPGTRGNNVKIVVQTNVDDVSKKDIYTYLDYDLVHKQTIKDKDEIRDNDYIVFNKETELTLTAGTPLEGGTNEAVQGESYSLFLDAVSSYGFNVLCCPATDKDIKQVFLEFTKYMRDSLGVKFQTVGYKVVDANYEGVVSVENDISTTGADKHNLVYWTAGALAGCNLNESCTNKTYNGEYEINTNYSQIELEEFVTMGKFVFHKVGQEFRVLKDINTLVEFTDAKNDEFASNQSIRILDYIANTSAALFGNNYSGKRQNTEDSRIALWNEEVNMLSELLNIGALEDFEPEDVTVEKGESKNAVIVNIAIILVGAIEKMYMNVIVA</sequence>
<evidence type="ECO:0000259" key="2">
    <source>
        <dbReference type="Pfam" id="PF04984"/>
    </source>
</evidence>
<dbReference type="Pfam" id="PF17482">
    <property type="entry name" value="Phage_sheath_1C"/>
    <property type="match status" value="1"/>
</dbReference>
<dbReference type="InterPro" id="IPR035089">
    <property type="entry name" value="Phage_sheath_subtilisin"/>
</dbReference>
<dbReference type="RefSeq" id="WP_209456131.1">
    <property type="nucleotide sequence ID" value="NZ_BAAACS010000012.1"/>
</dbReference>
<protein>
    <recommendedName>
        <fullName evidence="8">Phage tail sheath protein</fullName>
    </recommendedName>
</protein>
<evidence type="ECO:0008006" key="8">
    <source>
        <dbReference type="Google" id="ProtNLM"/>
    </source>
</evidence>
<dbReference type="EMBL" id="JAGGJX010000001">
    <property type="protein sequence ID" value="MBP1854652.1"/>
    <property type="molecule type" value="Genomic_DNA"/>
</dbReference>
<evidence type="ECO:0000259" key="5">
    <source>
        <dbReference type="Pfam" id="PF22671"/>
    </source>
</evidence>
<comment type="caution">
    <text evidence="6">The sequence shown here is derived from an EMBL/GenBank/DDBJ whole genome shotgun (WGS) entry which is preliminary data.</text>
</comment>
<keyword evidence="7" id="KW-1185">Reference proteome</keyword>
<reference evidence="6 7" key="1">
    <citation type="submission" date="2021-03" db="EMBL/GenBank/DDBJ databases">
        <title>Genomic Encyclopedia of Type Strains, Phase IV (KMG-IV): sequencing the most valuable type-strain genomes for metagenomic binning, comparative biology and taxonomic classification.</title>
        <authorList>
            <person name="Goeker M."/>
        </authorList>
    </citation>
    <scope>NUCLEOTIDE SEQUENCE [LARGE SCALE GENOMIC DNA]</scope>
    <source>
        <strain evidence="6 7">DSM 1289</strain>
    </source>
</reference>
<evidence type="ECO:0000259" key="4">
    <source>
        <dbReference type="Pfam" id="PF17482"/>
    </source>
</evidence>
<evidence type="ECO:0000256" key="1">
    <source>
        <dbReference type="ARBA" id="ARBA00008005"/>
    </source>
</evidence>
<gene>
    <name evidence="6" type="ORF">J2Z43_001042</name>
</gene>
<dbReference type="Gene3D" id="3.30.360.90">
    <property type="match status" value="1"/>
</dbReference>
<evidence type="ECO:0000259" key="3">
    <source>
        <dbReference type="Pfam" id="PF17481"/>
    </source>
</evidence>
<dbReference type="InterPro" id="IPR020287">
    <property type="entry name" value="Tail_sheath_C"/>
</dbReference>
<organism evidence="6 7">
    <name type="scientific">Metaclostridioides mangenotii</name>
    <dbReference type="NCBI Taxonomy" id="1540"/>
    <lineage>
        <taxon>Bacteria</taxon>
        <taxon>Bacillati</taxon>
        <taxon>Bacillota</taxon>
        <taxon>Clostridia</taxon>
        <taxon>Peptostreptococcales</taxon>
        <taxon>Peptostreptococcaceae</taxon>
        <taxon>Metaclostridioides</taxon>
    </lineage>
</organism>
<dbReference type="Gene3D" id="3.30.1370.220">
    <property type="match status" value="1"/>
</dbReference>
<evidence type="ECO:0000313" key="6">
    <source>
        <dbReference type="EMBL" id="MBP1854652.1"/>
    </source>
</evidence>
<accession>A0ABS4E9N1</accession>
<dbReference type="Gene3D" id="3.40.50.11790">
    <property type="match status" value="1"/>
</dbReference>
<proteinExistence type="inferred from homology"/>
<dbReference type="Pfam" id="PF22671">
    <property type="entry name" value="Gp18_domIII_N"/>
    <property type="match status" value="1"/>
</dbReference>
<dbReference type="Gene3D" id="3.30.1490.360">
    <property type="match status" value="1"/>
</dbReference>
<comment type="similarity">
    <text evidence="1">Belongs to the myoviridae tail sheath protein family.</text>
</comment>
<name>A0ABS4E9N1_9FIRM</name>